<comment type="cofactor">
    <cofactor evidence="13 14">
        <name>[4Fe-4S] cluster</name>
        <dbReference type="ChEBI" id="CHEBI:49883"/>
    </cofactor>
    <text evidence="13 14">Binds 3 [4Fe-4S] clusters.</text>
</comment>
<dbReference type="GO" id="GO:0051539">
    <property type="term" value="F:4 iron, 4 sulfur cluster binding"/>
    <property type="evidence" value="ECO:0007669"/>
    <property type="project" value="UniProtKB-UniRule"/>
</dbReference>
<evidence type="ECO:0000256" key="14">
    <source>
        <dbReference type="PIRSR" id="PIRSR005784-1"/>
    </source>
</evidence>
<feature type="domain" description="4Fe-4S ferredoxin-type" evidence="15">
    <location>
        <begin position="107"/>
        <end position="136"/>
    </location>
</feature>
<dbReference type="PROSITE" id="PS51656">
    <property type="entry name" value="4FE4S"/>
    <property type="match status" value="1"/>
</dbReference>
<keyword evidence="1 13" id="KW-0813">Transport</keyword>
<feature type="binding site" evidence="13 14">
    <location>
        <position position="152"/>
    </location>
    <ligand>
        <name>[4Fe-4S] cluster</name>
        <dbReference type="ChEBI" id="CHEBI:49883"/>
        <label>3</label>
    </ligand>
</feature>
<feature type="domain" description="4Fe-4S" evidence="16">
    <location>
        <begin position="32"/>
        <end position="91"/>
    </location>
</feature>
<feature type="binding site" evidence="13 14">
    <location>
        <position position="146"/>
    </location>
    <ligand>
        <name>[4Fe-4S] cluster</name>
        <dbReference type="ChEBI" id="CHEBI:49883"/>
        <label>3</label>
    </ligand>
</feature>
<reference evidence="18" key="1">
    <citation type="submission" date="2016-10" db="EMBL/GenBank/DDBJ databases">
        <authorList>
            <person name="Varghese N."/>
            <person name="Submissions S."/>
        </authorList>
    </citation>
    <scope>NUCLEOTIDE SEQUENCE [LARGE SCALE GENOMIC DNA]</scope>
    <source>
        <strain evidence="18">DSM 6150</strain>
    </source>
</reference>
<keyword evidence="2 13" id="KW-1003">Cell membrane</keyword>
<dbReference type="PROSITE" id="PS00198">
    <property type="entry name" value="4FE4S_FER_1"/>
    <property type="match status" value="2"/>
</dbReference>
<evidence type="ECO:0000313" key="18">
    <source>
        <dbReference type="Proteomes" id="UP000242869"/>
    </source>
</evidence>
<dbReference type="GO" id="GO:0022900">
    <property type="term" value="P:electron transport chain"/>
    <property type="evidence" value="ECO:0007669"/>
    <property type="project" value="UniProtKB-UniRule"/>
</dbReference>
<dbReference type="InterPro" id="IPR050294">
    <property type="entry name" value="RnfB_subfamily"/>
</dbReference>
<comment type="function">
    <text evidence="13">Part of a membrane-bound complex that couples electron transfer with translocation of ions across the membrane.</text>
</comment>
<comment type="subcellular location">
    <subcellularLocation>
        <location evidence="13">Cell inner membrane</location>
    </subcellularLocation>
</comment>
<dbReference type="GO" id="GO:0009055">
    <property type="term" value="F:electron transfer activity"/>
    <property type="evidence" value="ECO:0007669"/>
    <property type="project" value="InterPro"/>
</dbReference>
<dbReference type="PROSITE" id="PS51379">
    <property type="entry name" value="4FE4S_FER_2"/>
    <property type="match status" value="2"/>
</dbReference>
<dbReference type="STRING" id="83765.SAMN05660284_01900"/>
<keyword evidence="4 13" id="KW-0997">Cell inner membrane</keyword>
<dbReference type="PANTHER" id="PTHR42859">
    <property type="entry name" value="OXIDOREDUCTASE"/>
    <property type="match status" value="1"/>
</dbReference>
<evidence type="ECO:0000256" key="10">
    <source>
        <dbReference type="ARBA" id="ARBA00023014"/>
    </source>
</evidence>
<keyword evidence="5 13" id="KW-0479">Metal-binding</keyword>
<comment type="subunit">
    <text evidence="13">The complex is composed of six subunits: RnfA, RnfB, RnfC, RnfD, RnfE and RnfG.</text>
</comment>
<dbReference type="InterPro" id="IPR017900">
    <property type="entry name" value="4Fe4S_Fe_S_CS"/>
</dbReference>
<protein>
    <recommendedName>
        <fullName evidence="12 13">Ion-translocating oxidoreductase complex subunit B</fullName>
        <ecNumber evidence="13">7.-.-.-</ecNumber>
    </recommendedName>
    <alternativeName>
        <fullName evidence="13">Rnf electron transport complex subunit B</fullName>
    </alternativeName>
</protein>
<dbReference type="Gene3D" id="3.30.70.20">
    <property type="match status" value="1"/>
</dbReference>
<evidence type="ECO:0000256" key="1">
    <source>
        <dbReference type="ARBA" id="ARBA00022448"/>
    </source>
</evidence>
<evidence type="ECO:0000256" key="5">
    <source>
        <dbReference type="ARBA" id="ARBA00022723"/>
    </source>
</evidence>
<dbReference type="HAMAP" id="MF_00463">
    <property type="entry name" value="RsxB_RnfB"/>
    <property type="match status" value="1"/>
</dbReference>
<feature type="binding site" evidence="13 14">
    <location>
        <position position="74"/>
    </location>
    <ligand>
        <name>[4Fe-4S] cluster</name>
        <dbReference type="ChEBI" id="CHEBI:49883"/>
        <label>1</label>
    </ligand>
</feature>
<keyword evidence="8 13" id="KW-0249">Electron transport</keyword>
<keyword evidence="6 13" id="KW-0677">Repeat</keyword>
<dbReference type="InterPro" id="IPR010207">
    <property type="entry name" value="Elect_transpt_cplx_RnfB/RsxB"/>
</dbReference>
<feature type="domain" description="4Fe-4S ferredoxin-type" evidence="15">
    <location>
        <begin position="137"/>
        <end position="166"/>
    </location>
</feature>
<dbReference type="InterPro" id="IPR007202">
    <property type="entry name" value="4Fe-4S_dom"/>
</dbReference>
<dbReference type="NCBIfam" id="NF003475">
    <property type="entry name" value="PRK05113.1"/>
    <property type="match status" value="1"/>
</dbReference>
<feature type="binding site" evidence="13 14">
    <location>
        <position position="126"/>
    </location>
    <ligand>
        <name>[4Fe-4S] cluster</name>
        <dbReference type="ChEBI" id="CHEBI:49883"/>
        <label>3</label>
    </ligand>
</feature>
<dbReference type="SUPFAM" id="SSF54862">
    <property type="entry name" value="4Fe-4S ferredoxins"/>
    <property type="match status" value="1"/>
</dbReference>
<sequence>MIAFLEAILIMVVLAVVLGAVLGFAAIKYKVDDDPLVDKIDEILPQTQCGQCGYPGCKPYATALAAGEAEINLCVPGGEDGVRKLADLLGKDFVPMSAEVQVEKPKSYAVIDENLCIGCTLCLQACPVDAIVGSAKHLHTVLVKECTGCELCVAPCPVNCISMKPVPENLTSWKWHYPVIPLKVKKQA</sequence>
<evidence type="ECO:0000256" key="4">
    <source>
        <dbReference type="ARBA" id="ARBA00022519"/>
    </source>
</evidence>
<dbReference type="PANTHER" id="PTHR42859:SF3">
    <property type="entry name" value="ION-TRANSLOCATING OXIDOREDUCTASE COMPLEX SUBUNIT B"/>
    <property type="match status" value="1"/>
</dbReference>
<evidence type="ECO:0000256" key="2">
    <source>
        <dbReference type="ARBA" id="ARBA00022475"/>
    </source>
</evidence>
<dbReference type="InterPro" id="IPR017896">
    <property type="entry name" value="4Fe4S_Fe-S-bd"/>
</dbReference>
<dbReference type="EC" id="7.-.-.-" evidence="13"/>
<organism evidence="17 18">
    <name type="scientific">Formivibrio citricus</name>
    <dbReference type="NCBI Taxonomy" id="83765"/>
    <lineage>
        <taxon>Bacteria</taxon>
        <taxon>Pseudomonadati</taxon>
        <taxon>Pseudomonadota</taxon>
        <taxon>Betaproteobacteria</taxon>
        <taxon>Neisseriales</taxon>
        <taxon>Chitinibacteraceae</taxon>
        <taxon>Formivibrio</taxon>
    </lineage>
</organism>
<evidence type="ECO:0000256" key="3">
    <source>
        <dbReference type="ARBA" id="ARBA00022485"/>
    </source>
</evidence>
<keyword evidence="3 13" id="KW-0004">4Fe-4S</keyword>
<evidence type="ECO:0000259" key="15">
    <source>
        <dbReference type="PROSITE" id="PS51379"/>
    </source>
</evidence>
<dbReference type="EMBL" id="FOVE01000013">
    <property type="protein sequence ID" value="SFN61504.1"/>
    <property type="molecule type" value="Genomic_DNA"/>
</dbReference>
<name>A0A1I5AGA9_9NEIS</name>
<dbReference type="OrthoDB" id="9789936at2"/>
<feature type="binding site" evidence="13 14">
    <location>
        <position position="119"/>
    </location>
    <ligand>
        <name>[4Fe-4S] cluster</name>
        <dbReference type="ChEBI" id="CHEBI:49883"/>
        <label>2</label>
    </ligand>
</feature>
<dbReference type="AlphaFoldDB" id="A0A1I5AGA9"/>
<keyword evidence="11 13" id="KW-0472">Membrane</keyword>
<comment type="similarity">
    <text evidence="13">Belongs to the 4Fe4S bacterial-type ferredoxin family. RnfB subfamily.</text>
</comment>
<evidence type="ECO:0000256" key="12">
    <source>
        <dbReference type="ARBA" id="ARBA00067794"/>
    </source>
</evidence>
<feature type="binding site" evidence="13 14">
    <location>
        <position position="122"/>
    </location>
    <ligand>
        <name>[4Fe-4S] cluster</name>
        <dbReference type="ChEBI" id="CHEBI:49883"/>
        <label>2</label>
    </ligand>
</feature>
<evidence type="ECO:0000256" key="8">
    <source>
        <dbReference type="ARBA" id="ARBA00022982"/>
    </source>
</evidence>
<gene>
    <name evidence="13" type="primary">rnfB</name>
    <name evidence="17" type="ORF">SAMN05660284_01900</name>
</gene>
<feature type="binding site" evidence="13 14">
    <location>
        <position position="149"/>
    </location>
    <ligand>
        <name>[4Fe-4S] cluster</name>
        <dbReference type="ChEBI" id="CHEBI:49883"/>
        <label>3</label>
    </ligand>
</feature>
<evidence type="ECO:0000256" key="6">
    <source>
        <dbReference type="ARBA" id="ARBA00022737"/>
    </source>
</evidence>
<dbReference type="RefSeq" id="WP_091195119.1">
    <property type="nucleotide sequence ID" value="NZ_FOVE01000013.1"/>
</dbReference>
<dbReference type="Proteomes" id="UP000242869">
    <property type="component" value="Unassembled WGS sequence"/>
</dbReference>
<dbReference type="NCBIfam" id="TIGR01944">
    <property type="entry name" value="rnfB"/>
    <property type="match status" value="1"/>
</dbReference>
<evidence type="ECO:0000259" key="16">
    <source>
        <dbReference type="PROSITE" id="PS51656"/>
    </source>
</evidence>
<keyword evidence="7 13" id="KW-1278">Translocase</keyword>
<feature type="binding site" evidence="13 14">
    <location>
        <position position="116"/>
    </location>
    <ligand>
        <name>[4Fe-4S] cluster</name>
        <dbReference type="ChEBI" id="CHEBI:49883"/>
        <label>2</label>
    </ligand>
</feature>
<dbReference type="GO" id="GO:0005886">
    <property type="term" value="C:plasma membrane"/>
    <property type="evidence" value="ECO:0007669"/>
    <property type="project" value="UniProtKB-SubCell"/>
</dbReference>
<evidence type="ECO:0000256" key="7">
    <source>
        <dbReference type="ARBA" id="ARBA00022967"/>
    </source>
</evidence>
<accession>A0A1I5AGA9</accession>
<evidence type="ECO:0000256" key="9">
    <source>
        <dbReference type="ARBA" id="ARBA00023004"/>
    </source>
</evidence>
<dbReference type="GO" id="GO:0046872">
    <property type="term" value="F:metal ion binding"/>
    <property type="evidence" value="ECO:0007669"/>
    <property type="project" value="UniProtKB-KW"/>
</dbReference>
<comment type="caution">
    <text evidence="13">Lacks conserved residue(s) required for the propagation of feature annotation.</text>
</comment>
<keyword evidence="9 13" id="KW-0408">Iron</keyword>
<feature type="binding site" evidence="13 14">
    <location>
        <position position="156"/>
    </location>
    <ligand>
        <name>[4Fe-4S] cluster</name>
        <dbReference type="ChEBI" id="CHEBI:49883"/>
        <label>2</label>
    </ligand>
</feature>
<dbReference type="InterPro" id="IPR016463">
    <property type="entry name" value="RnfB/RsxB_Proteobac"/>
</dbReference>
<feature type="binding site" evidence="13 14">
    <location>
        <position position="49"/>
    </location>
    <ligand>
        <name>[4Fe-4S] cluster</name>
        <dbReference type="ChEBI" id="CHEBI:49883"/>
        <label>1</label>
    </ligand>
</feature>
<evidence type="ECO:0000256" key="11">
    <source>
        <dbReference type="ARBA" id="ARBA00023136"/>
    </source>
</evidence>
<keyword evidence="10 13" id="KW-0411">Iron-sulfur</keyword>
<feature type="binding site" evidence="13 14">
    <location>
        <position position="52"/>
    </location>
    <ligand>
        <name>[4Fe-4S] cluster</name>
        <dbReference type="ChEBI" id="CHEBI:49883"/>
        <label>1</label>
    </ligand>
</feature>
<dbReference type="FunFam" id="1.10.15.40:FF:000001">
    <property type="entry name" value="Ion-translocating oxidoreductase complex subunit B"/>
    <property type="match status" value="1"/>
</dbReference>
<evidence type="ECO:0000256" key="13">
    <source>
        <dbReference type="HAMAP-Rule" id="MF_00463"/>
    </source>
</evidence>
<feature type="region of interest" description="Hydrophobic" evidence="13">
    <location>
        <begin position="1"/>
        <end position="26"/>
    </location>
</feature>
<feature type="binding site" evidence="13 14">
    <location>
        <position position="57"/>
    </location>
    <ligand>
        <name>[4Fe-4S] cluster</name>
        <dbReference type="ChEBI" id="CHEBI:49883"/>
        <label>1</label>
    </ligand>
</feature>
<proteinExistence type="inferred from homology"/>
<dbReference type="Pfam" id="PF14697">
    <property type="entry name" value="Fer4_21"/>
    <property type="match status" value="1"/>
</dbReference>
<dbReference type="Pfam" id="PF04060">
    <property type="entry name" value="FeS"/>
    <property type="match status" value="1"/>
</dbReference>
<dbReference type="PIRSF" id="PIRSF005784">
    <property type="entry name" value="Elect_transpt_RnfB"/>
    <property type="match status" value="1"/>
</dbReference>
<dbReference type="Gene3D" id="1.10.15.40">
    <property type="entry name" value="Electron transport complex subunit B, putative Fe-S cluster"/>
    <property type="match status" value="1"/>
</dbReference>
<keyword evidence="18" id="KW-1185">Reference proteome</keyword>
<evidence type="ECO:0000313" key="17">
    <source>
        <dbReference type="EMBL" id="SFN61504.1"/>
    </source>
</evidence>